<dbReference type="EMBL" id="JAACJP010000085">
    <property type="protein sequence ID" value="KAF5366371.1"/>
    <property type="molecule type" value="Genomic_DNA"/>
</dbReference>
<protein>
    <submittedName>
        <fullName evidence="2">Uncharacterized protein</fullName>
    </submittedName>
</protein>
<feature type="region of interest" description="Disordered" evidence="1">
    <location>
        <begin position="78"/>
        <end position="138"/>
    </location>
</feature>
<name>A0A8H5GKD6_9AGAR</name>
<evidence type="ECO:0000313" key="3">
    <source>
        <dbReference type="Proteomes" id="UP000565441"/>
    </source>
</evidence>
<feature type="compositionally biased region" description="Polar residues" evidence="1">
    <location>
        <begin position="114"/>
        <end position="138"/>
    </location>
</feature>
<feature type="region of interest" description="Disordered" evidence="1">
    <location>
        <begin position="47"/>
        <end position="66"/>
    </location>
</feature>
<gene>
    <name evidence="2" type="ORF">D9615_010667</name>
</gene>
<reference evidence="2 3" key="1">
    <citation type="journal article" date="2020" name="ISME J.">
        <title>Uncovering the hidden diversity of litter-decomposition mechanisms in mushroom-forming fungi.</title>
        <authorList>
            <person name="Floudas D."/>
            <person name="Bentzer J."/>
            <person name="Ahren D."/>
            <person name="Johansson T."/>
            <person name="Persson P."/>
            <person name="Tunlid A."/>
        </authorList>
    </citation>
    <scope>NUCLEOTIDE SEQUENCE [LARGE SCALE GENOMIC DNA]</scope>
    <source>
        <strain evidence="2 3">CBS 661.87</strain>
    </source>
</reference>
<comment type="caution">
    <text evidence="2">The sequence shown here is derived from an EMBL/GenBank/DDBJ whole genome shotgun (WGS) entry which is preliminary data.</text>
</comment>
<dbReference type="Proteomes" id="UP000565441">
    <property type="component" value="Unassembled WGS sequence"/>
</dbReference>
<feature type="compositionally biased region" description="Basic residues" evidence="1">
    <location>
        <begin position="92"/>
        <end position="101"/>
    </location>
</feature>
<proteinExistence type="predicted"/>
<feature type="compositionally biased region" description="Low complexity" evidence="1">
    <location>
        <begin position="57"/>
        <end position="66"/>
    </location>
</feature>
<dbReference type="AlphaFoldDB" id="A0A8H5GKD6"/>
<keyword evidence="3" id="KW-1185">Reference proteome</keyword>
<organism evidence="2 3">
    <name type="scientific">Tricholomella constricta</name>
    <dbReference type="NCBI Taxonomy" id="117010"/>
    <lineage>
        <taxon>Eukaryota</taxon>
        <taxon>Fungi</taxon>
        <taxon>Dikarya</taxon>
        <taxon>Basidiomycota</taxon>
        <taxon>Agaricomycotina</taxon>
        <taxon>Agaricomycetes</taxon>
        <taxon>Agaricomycetidae</taxon>
        <taxon>Agaricales</taxon>
        <taxon>Tricholomatineae</taxon>
        <taxon>Lyophyllaceae</taxon>
        <taxon>Tricholomella</taxon>
    </lineage>
</organism>
<evidence type="ECO:0000256" key="1">
    <source>
        <dbReference type="SAM" id="MobiDB-lite"/>
    </source>
</evidence>
<dbReference type="OrthoDB" id="3270924at2759"/>
<evidence type="ECO:0000313" key="2">
    <source>
        <dbReference type="EMBL" id="KAF5366371.1"/>
    </source>
</evidence>
<sequence>MVPMSSVCCDMNVVGPEERTEQNTVGVCEGMQFDAEPCPGCAAASIPPPPQAKHSWLSSAATPSTALPSALQPRLHAVLHRQRSPRPSQQSHPRHPHRHRQQQQSSPIALSSPGVITSPRSGSDAGTGQPRLSSLNPSTSRFTRSILRLGLPKILLDRAVSAAVNLQEEREGSKMRRACRTHSSPEGTPMESTQLGAAIHCIGITNIADSAPPDIPQASVEDANTALFEQCRGSSLFHAAALIFNPVPMVGVHWLGPLLRLSPCHFKFRIPSAAAAAPSSSGLEYLQGNT</sequence>
<accession>A0A8H5GKD6</accession>